<feature type="region of interest" description="Disordered" evidence="3">
    <location>
        <begin position="24"/>
        <end position="90"/>
    </location>
</feature>
<dbReference type="PANTHER" id="PTHR19134">
    <property type="entry name" value="RECEPTOR-TYPE TYROSINE-PROTEIN PHOSPHATASE"/>
    <property type="match status" value="1"/>
</dbReference>
<feature type="region of interest" description="Disordered" evidence="3">
    <location>
        <begin position="693"/>
        <end position="739"/>
    </location>
</feature>
<dbReference type="Gene3D" id="3.90.190.10">
    <property type="entry name" value="Protein tyrosine phosphatase superfamily"/>
    <property type="match status" value="1"/>
</dbReference>
<comment type="caution">
    <text evidence="7">The sequence shown here is derived from an EMBL/GenBank/DDBJ whole genome shotgun (WGS) entry which is preliminary data.</text>
</comment>
<dbReference type="PANTHER" id="PTHR19134:SF561">
    <property type="entry name" value="PROTEIN TYROSINE PHOSPHATASE 36E, ISOFORM A"/>
    <property type="match status" value="1"/>
</dbReference>
<dbReference type="SUPFAM" id="SSF52821">
    <property type="entry name" value="Rhodanese/Cell cycle control phosphatase"/>
    <property type="match status" value="1"/>
</dbReference>
<dbReference type="PROSITE" id="PS00383">
    <property type="entry name" value="TYR_PHOSPHATASE_1"/>
    <property type="match status" value="1"/>
</dbReference>
<dbReference type="InterPro" id="IPR029021">
    <property type="entry name" value="Prot-tyrosine_phosphatase-like"/>
</dbReference>
<feature type="region of interest" description="Disordered" evidence="3">
    <location>
        <begin position="807"/>
        <end position="858"/>
    </location>
</feature>
<accession>A0ABR4D455</accession>
<feature type="compositionally biased region" description="Pro residues" evidence="3">
    <location>
        <begin position="294"/>
        <end position="304"/>
    </location>
</feature>
<dbReference type="InterPro" id="IPR036873">
    <property type="entry name" value="Rhodanese-like_dom_sf"/>
</dbReference>
<dbReference type="EC" id="3.1.3.48" evidence="2"/>
<dbReference type="SMART" id="SM00404">
    <property type="entry name" value="PTPc_motif"/>
    <property type="match status" value="1"/>
</dbReference>
<dbReference type="GeneID" id="98127530"/>
<feature type="compositionally biased region" description="Low complexity" evidence="3">
    <location>
        <begin position="808"/>
        <end position="824"/>
    </location>
</feature>
<evidence type="ECO:0000256" key="2">
    <source>
        <dbReference type="ARBA" id="ARBA00013064"/>
    </source>
</evidence>
<dbReference type="PRINTS" id="PR00700">
    <property type="entry name" value="PRTYPHPHTASE"/>
</dbReference>
<evidence type="ECO:0000259" key="5">
    <source>
        <dbReference type="PROSITE" id="PS50056"/>
    </source>
</evidence>
<feature type="region of interest" description="Disordered" evidence="3">
    <location>
        <begin position="247"/>
        <end position="314"/>
    </location>
</feature>
<dbReference type="InterPro" id="IPR000242">
    <property type="entry name" value="PTP_cat"/>
</dbReference>
<dbReference type="EMBL" id="JAZGUE010000006">
    <property type="protein sequence ID" value="KAL2265100.1"/>
    <property type="molecule type" value="Genomic_DNA"/>
</dbReference>
<dbReference type="InterPro" id="IPR050348">
    <property type="entry name" value="Protein-Tyr_Phosphatase"/>
</dbReference>
<dbReference type="SUPFAM" id="SSF52799">
    <property type="entry name" value="(Phosphotyrosine protein) phosphatases II"/>
    <property type="match status" value="1"/>
</dbReference>
<dbReference type="Pfam" id="PF00581">
    <property type="entry name" value="Rhodanese"/>
    <property type="match status" value="1"/>
</dbReference>
<dbReference type="PROSITE" id="PS50056">
    <property type="entry name" value="TYR_PHOSPHATASE_2"/>
    <property type="match status" value="1"/>
</dbReference>
<organism evidence="7 8">
    <name type="scientific">Remersonia thermophila</name>
    <dbReference type="NCBI Taxonomy" id="72144"/>
    <lineage>
        <taxon>Eukaryota</taxon>
        <taxon>Fungi</taxon>
        <taxon>Dikarya</taxon>
        <taxon>Ascomycota</taxon>
        <taxon>Pezizomycotina</taxon>
        <taxon>Sordariomycetes</taxon>
        <taxon>Sordariomycetidae</taxon>
        <taxon>Sordariales</taxon>
        <taxon>Sordariales incertae sedis</taxon>
        <taxon>Remersonia</taxon>
    </lineage>
</organism>
<dbReference type="CDD" id="cd01446">
    <property type="entry name" value="DSP_MapKP"/>
    <property type="match status" value="1"/>
</dbReference>
<evidence type="ECO:0000313" key="8">
    <source>
        <dbReference type="Proteomes" id="UP001600064"/>
    </source>
</evidence>
<evidence type="ECO:0000256" key="1">
    <source>
        <dbReference type="ARBA" id="ARBA00009649"/>
    </source>
</evidence>
<feature type="domain" description="Tyrosine specific protein phosphatases" evidence="5">
    <location>
        <begin position="860"/>
        <end position="922"/>
    </location>
</feature>
<dbReference type="InterPro" id="IPR001763">
    <property type="entry name" value="Rhodanese-like_dom"/>
</dbReference>
<proteinExistence type="inferred from homology"/>
<feature type="domain" description="Rhodanese" evidence="6">
    <location>
        <begin position="328"/>
        <end position="444"/>
    </location>
</feature>
<name>A0ABR4D455_9PEZI</name>
<dbReference type="PROSITE" id="PS50206">
    <property type="entry name" value="RHODANESE_3"/>
    <property type="match status" value="1"/>
</dbReference>
<feature type="compositionally biased region" description="Basic residues" evidence="3">
    <location>
        <begin position="902"/>
        <end position="912"/>
    </location>
</feature>
<feature type="compositionally biased region" description="Low complexity" evidence="3">
    <location>
        <begin position="283"/>
        <end position="293"/>
    </location>
</feature>
<evidence type="ECO:0000313" key="7">
    <source>
        <dbReference type="EMBL" id="KAL2265100.1"/>
    </source>
</evidence>
<evidence type="ECO:0000259" key="4">
    <source>
        <dbReference type="PROSITE" id="PS50055"/>
    </source>
</evidence>
<dbReference type="RefSeq" id="XP_070863827.1">
    <property type="nucleotide sequence ID" value="XM_071012886.1"/>
</dbReference>
<evidence type="ECO:0000256" key="3">
    <source>
        <dbReference type="SAM" id="MobiDB-lite"/>
    </source>
</evidence>
<feature type="domain" description="Tyrosine-protein phosphatase" evidence="4">
    <location>
        <begin position="585"/>
        <end position="1009"/>
    </location>
</feature>
<dbReference type="CDD" id="cd18533">
    <property type="entry name" value="PTP_fungal"/>
    <property type="match status" value="1"/>
</dbReference>
<dbReference type="PROSITE" id="PS50055">
    <property type="entry name" value="TYR_PHOSPHATASE_PTP"/>
    <property type="match status" value="1"/>
</dbReference>
<evidence type="ECO:0000259" key="6">
    <source>
        <dbReference type="PROSITE" id="PS50206"/>
    </source>
</evidence>
<keyword evidence="8" id="KW-1185">Reference proteome</keyword>
<protein>
    <recommendedName>
        <fullName evidence="2">protein-tyrosine-phosphatase</fullName>
        <ecNumber evidence="2">3.1.3.48</ecNumber>
    </recommendedName>
</protein>
<dbReference type="Pfam" id="PF00102">
    <property type="entry name" value="Y_phosphatase"/>
    <property type="match status" value="3"/>
</dbReference>
<dbReference type="InterPro" id="IPR016130">
    <property type="entry name" value="Tyr_Pase_AS"/>
</dbReference>
<dbReference type="Proteomes" id="UP001600064">
    <property type="component" value="Unassembled WGS sequence"/>
</dbReference>
<feature type="compositionally biased region" description="Pro residues" evidence="3">
    <location>
        <begin position="180"/>
        <end position="192"/>
    </location>
</feature>
<dbReference type="InterPro" id="IPR000387">
    <property type="entry name" value="Tyr_Pase_dom"/>
</dbReference>
<feature type="region of interest" description="Disordered" evidence="3">
    <location>
        <begin position="902"/>
        <end position="966"/>
    </location>
</feature>
<dbReference type="SMART" id="SM00450">
    <property type="entry name" value="RHOD"/>
    <property type="match status" value="1"/>
</dbReference>
<feature type="region of interest" description="Disordered" evidence="3">
    <location>
        <begin position="552"/>
        <end position="572"/>
    </location>
</feature>
<reference evidence="7 8" key="1">
    <citation type="journal article" date="2024" name="Commun. Biol.">
        <title>Comparative genomic analysis of thermophilic fungi reveals convergent evolutionary adaptations and gene losses.</title>
        <authorList>
            <person name="Steindorff A.S."/>
            <person name="Aguilar-Pontes M.V."/>
            <person name="Robinson A.J."/>
            <person name="Andreopoulos B."/>
            <person name="LaButti K."/>
            <person name="Kuo A."/>
            <person name="Mondo S."/>
            <person name="Riley R."/>
            <person name="Otillar R."/>
            <person name="Haridas S."/>
            <person name="Lipzen A."/>
            <person name="Grimwood J."/>
            <person name="Schmutz J."/>
            <person name="Clum A."/>
            <person name="Reid I.D."/>
            <person name="Moisan M.C."/>
            <person name="Butler G."/>
            <person name="Nguyen T.T.M."/>
            <person name="Dewar K."/>
            <person name="Conant G."/>
            <person name="Drula E."/>
            <person name="Henrissat B."/>
            <person name="Hansel C."/>
            <person name="Singer S."/>
            <person name="Hutchinson M.I."/>
            <person name="de Vries R.P."/>
            <person name="Natvig D.O."/>
            <person name="Powell A.J."/>
            <person name="Tsang A."/>
            <person name="Grigoriev I.V."/>
        </authorList>
    </citation>
    <scope>NUCLEOTIDE SEQUENCE [LARGE SCALE GENOMIC DNA]</scope>
    <source>
        <strain evidence="7 8">ATCC 22073</strain>
    </source>
</reference>
<feature type="region of interest" description="Disordered" evidence="3">
    <location>
        <begin position="161"/>
        <end position="226"/>
    </location>
</feature>
<gene>
    <name evidence="7" type="ORF">VTJ83DRAFT_6200</name>
</gene>
<dbReference type="SMART" id="SM00194">
    <property type="entry name" value="PTPc"/>
    <property type="match status" value="1"/>
</dbReference>
<sequence length="1035" mass="110467">MSPEPRAIDRPSYYTMKTPALVAAPSPQGLAHSGASPPCYFSVKQRTSPVPSPRSSPSLGQPRPPKPSTRGPRGRAPSPRPASPNYFGLTVDPALEARDSCLVPRDNWSSQSSSAIIQPFAAVIPPQVSLDANPEFEAFRRHIDASRGRKGFNLSLSSATLALGSPRGTPGASTPSALPSQPPPPPPPPPACRGPGETPKARPMRPVPGPLGLGRDGADRLPADAVVENAQGPVSVSAGGKAVSTLSLSLPVPPPPPKLPSSDGAGSLPAAADARPSSPTMVGAPPSRAGPSAGPQPQPQPQLRPPGGSDVPAMIMPDELRDLLEGDQAGNILLLDLRISPQFAQARVRGALNLCIPTTLLKRATFNLQKLQQTFQRDEDEQRFSNWRDASHLVVYDSSSSERRDAVSAMNMIKKFTSEGYTGSACILRGGFNSFALAHPNLIDRSGNAPGPGLSLCSGAASGGPRVNLPPVIGGVVLPNAGVGPAPFFANIRQNQDLIDGVGQMDVGMPAGLSPSSLPRWLQEAADAGDHGKRVSDKFLHIERAEQSRMRDAYSLTGSDHDRSRSGVDGATPRVQLSGLEMGAKNRYKDILPFEHARVKLLGRPEGACDYVNASHLRAKRTHKRYIASQGPLPTTFEDFWTMVWDNDVRVIVMLTAECEGGQTKCHAYWEGSDFGPIRLRLVSEKKVLLDATDKRRPARQASTSHDAPAADVGRRRANTMATPEPSGPPARQLQAGSQAAAASAETSFVVVRKFAVSHVAYPFLPMREVTQLHYQSWPDFGTPAQPSHLLALVELANVMQRTARPVDATGRAAASSSAASSRAGSHDAAAHPLSCHAAGGRNGAAGARPRDDGVGVPLLSWQEPVTPEHDRPMLVHCSAGCGRTGAFCTVDSVIDMLKRQRQHMHRQRFRGGRTQAQDDAQPPRPDAEGDVFMADEEEGEDKAGEEGGERGSGSRPGTEGDFSIDTSWLEDDSIDLIAQTVEDFRGQRLSMVQSLRQFVLCYETILEWMRRLQQDLGGGEHEANGRARSGSVRF</sequence>
<dbReference type="Gene3D" id="3.40.250.10">
    <property type="entry name" value="Rhodanese-like domain"/>
    <property type="match status" value="1"/>
</dbReference>
<comment type="similarity">
    <text evidence="1">Belongs to the protein-tyrosine phosphatase family. Non-receptor class subfamily.</text>
</comment>
<dbReference type="InterPro" id="IPR003595">
    <property type="entry name" value="Tyr_Pase_cat"/>
</dbReference>